<evidence type="ECO:0000256" key="6">
    <source>
        <dbReference type="ARBA" id="ARBA00023136"/>
    </source>
</evidence>
<keyword evidence="14" id="KW-1185">Reference proteome</keyword>
<dbReference type="AlphaFoldDB" id="A0A9X0WF69"/>
<dbReference type="InterPro" id="IPR011066">
    <property type="entry name" value="MscS_channel_C_sf"/>
</dbReference>
<dbReference type="InterPro" id="IPR011014">
    <property type="entry name" value="MscS_channel_TM-2"/>
</dbReference>
<dbReference type="PANTHER" id="PTHR30566:SF25">
    <property type="entry name" value="INNER MEMBRANE PROTEIN"/>
    <property type="match status" value="1"/>
</dbReference>
<dbReference type="EMBL" id="NRSD01000002">
    <property type="protein sequence ID" value="MBK1643542.1"/>
    <property type="molecule type" value="Genomic_DNA"/>
</dbReference>
<dbReference type="GO" id="GO:0005886">
    <property type="term" value="C:plasma membrane"/>
    <property type="evidence" value="ECO:0007669"/>
    <property type="project" value="UniProtKB-SubCell"/>
</dbReference>
<keyword evidence="3" id="KW-1003">Cell membrane</keyword>
<proteinExistence type="inferred from homology"/>
<feature type="transmembrane region" description="Helical" evidence="9">
    <location>
        <begin position="601"/>
        <end position="622"/>
    </location>
</feature>
<evidence type="ECO:0000256" key="9">
    <source>
        <dbReference type="SAM" id="Phobius"/>
    </source>
</evidence>
<dbReference type="GO" id="GO:0008381">
    <property type="term" value="F:mechanosensitive monoatomic ion channel activity"/>
    <property type="evidence" value="ECO:0007669"/>
    <property type="project" value="UniProtKB-ARBA"/>
</dbReference>
<keyword evidence="7" id="KW-0175">Coiled coil</keyword>
<dbReference type="Gene3D" id="1.10.287.1260">
    <property type="match status" value="1"/>
</dbReference>
<feature type="region of interest" description="Disordered" evidence="8">
    <location>
        <begin position="1"/>
        <end position="20"/>
    </location>
</feature>
<evidence type="ECO:0000313" key="13">
    <source>
        <dbReference type="EMBL" id="MBK1643542.1"/>
    </source>
</evidence>
<evidence type="ECO:0000256" key="7">
    <source>
        <dbReference type="SAM" id="Coils"/>
    </source>
</evidence>
<dbReference type="Gene3D" id="3.30.70.100">
    <property type="match status" value="1"/>
</dbReference>
<dbReference type="InterPro" id="IPR049278">
    <property type="entry name" value="MS_channel_C"/>
</dbReference>
<evidence type="ECO:0000256" key="1">
    <source>
        <dbReference type="ARBA" id="ARBA00004651"/>
    </source>
</evidence>
<feature type="domain" description="Mechanosensitive ion channel MscS" evidence="10">
    <location>
        <begin position="648"/>
        <end position="714"/>
    </location>
</feature>
<comment type="subcellular location">
    <subcellularLocation>
        <location evidence="1">Cell membrane</location>
        <topology evidence="1">Multi-pass membrane protein</topology>
    </subcellularLocation>
</comment>
<evidence type="ECO:0000259" key="11">
    <source>
        <dbReference type="Pfam" id="PF21082"/>
    </source>
</evidence>
<dbReference type="Gene3D" id="2.30.30.60">
    <property type="match status" value="1"/>
</dbReference>
<keyword evidence="6 9" id="KW-0472">Membrane</keyword>
<evidence type="ECO:0000259" key="10">
    <source>
        <dbReference type="Pfam" id="PF00924"/>
    </source>
</evidence>
<dbReference type="PANTHER" id="PTHR30566">
    <property type="entry name" value="YNAI-RELATED MECHANOSENSITIVE ION CHANNEL"/>
    <property type="match status" value="1"/>
</dbReference>
<dbReference type="Proteomes" id="UP001138802">
    <property type="component" value="Unassembled WGS sequence"/>
</dbReference>
<feature type="domain" description="Mechanosensitive ion channel transmembrane helices 2/3" evidence="12">
    <location>
        <begin position="608"/>
        <end position="647"/>
    </location>
</feature>
<evidence type="ECO:0000256" key="5">
    <source>
        <dbReference type="ARBA" id="ARBA00022989"/>
    </source>
</evidence>
<feature type="transmembrane region" description="Helical" evidence="9">
    <location>
        <begin position="557"/>
        <end position="580"/>
    </location>
</feature>
<dbReference type="InterPro" id="IPR023408">
    <property type="entry name" value="MscS_beta-dom_sf"/>
</dbReference>
<feature type="transmembrane region" description="Helical" evidence="9">
    <location>
        <begin position="628"/>
        <end position="650"/>
    </location>
</feature>
<gene>
    <name evidence="13" type="ORF">CKO25_02480</name>
</gene>
<dbReference type="SUPFAM" id="SSF82861">
    <property type="entry name" value="Mechanosensitive channel protein MscS (YggB), transmembrane region"/>
    <property type="match status" value="1"/>
</dbReference>
<feature type="transmembrane region" description="Helical" evidence="9">
    <location>
        <begin position="522"/>
        <end position="545"/>
    </location>
</feature>
<protein>
    <recommendedName>
        <fullName evidence="15">Mechanosensitive ion channel protein MscS</fullName>
    </recommendedName>
</protein>
<feature type="coiled-coil region" evidence="7">
    <location>
        <begin position="356"/>
        <end position="383"/>
    </location>
</feature>
<evidence type="ECO:0000256" key="4">
    <source>
        <dbReference type="ARBA" id="ARBA00022692"/>
    </source>
</evidence>
<evidence type="ECO:0008006" key="15">
    <source>
        <dbReference type="Google" id="ProtNLM"/>
    </source>
</evidence>
<evidence type="ECO:0000313" key="14">
    <source>
        <dbReference type="Proteomes" id="UP001138802"/>
    </source>
</evidence>
<evidence type="ECO:0000256" key="8">
    <source>
        <dbReference type="SAM" id="MobiDB-lite"/>
    </source>
</evidence>
<evidence type="ECO:0000259" key="12">
    <source>
        <dbReference type="Pfam" id="PF21088"/>
    </source>
</evidence>
<dbReference type="SUPFAM" id="SSF50182">
    <property type="entry name" value="Sm-like ribonucleoproteins"/>
    <property type="match status" value="1"/>
</dbReference>
<organism evidence="13 14">
    <name type="scientific">Thiocapsa imhoffii</name>
    <dbReference type="NCBI Taxonomy" id="382777"/>
    <lineage>
        <taxon>Bacteria</taxon>
        <taxon>Pseudomonadati</taxon>
        <taxon>Pseudomonadota</taxon>
        <taxon>Gammaproteobacteria</taxon>
        <taxon>Chromatiales</taxon>
        <taxon>Chromatiaceae</taxon>
        <taxon>Thiocapsa</taxon>
    </lineage>
</organism>
<dbReference type="Pfam" id="PF21088">
    <property type="entry name" value="MS_channel_1st"/>
    <property type="match status" value="1"/>
</dbReference>
<dbReference type="InterPro" id="IPR006685">
    <property type="entry name" value="MscS_channel_2nd"/>
</dbReference>
<comment type="caution">
    <text evidence="13">The sequence shown here is derived from an EMBL/GenBank/DDBJ whole genome shotgun (WGS) entry which is preliminary data.</text>
</comment>
<dbReference type="InterPro" id="IPR010920">
    <property type="entry name" value="LSM_dom_sf"/>
</dbReference>
<evidence type="ECO:0000256" key="2">
    <source>
        <dbReference type="ARBA" id="ARBA00008017"/>
    </source>
</evidence>
<name>A0A9X0WF69_9GAMM</name>
<keyword evidence="4 9" id="KW-0812">Transmembrane</keyword>
<reference evidence="13 14" key="1">
    <citation type="journal article" date="2020" name="Microorganisms">
        <title>Osmotic Adaptation and Compatible Solute Biosynthesis of Phototrophic Bacteria as Revealed from Genome Analyses.</title>
        <authorList>
            <person name="Imhoff J.F."/>
            <person name="Rahn T."/>
            <person name="Kunzel S."/>
            <person name="Keller A."/>
            <person name="Neulinger S.C."/>
        </authorList>
    </citation>
    <scope>NUCLEOTIDE SEQUENCE [LARGE SCALE GENOMIC DNA]</scope>
    <source>
        <strain evidence="13 14">DSM 21303</strain>
    </source>
</reference>
<comment type="similarity">
    <text evidence="2">Belongs to the MscS (TC 1.A.23) family.</text>
</comment>
<keyword evidence="5 9" id="KW-1133">Transmembrane helix</keyword>
<dbReference type="InterPro" id="IPR049142">
    <property type="entry name" value="MS_channel_1st"/>
</dbReference>
<evidence type="ECO:0000256" key="3">
    <source>
        <dbReference type="ARBA" id="ARBA00022475"/>
    </source>
</evidence>
<feature type="transmembrane region" description="Helical" evidence="9">
    <location>
        <begin position="480"/>
        <end position="501"/>
    </location>
</feature>
<feature type="domain" description="Mechanosensitive ion channel MscS C-terminal" evidence="11">
    <location>
        <begin position="721"/>
        <end position="806"/>
    </location>
</feature>
<dbReference type="RefSeq" id="WP_200386355.1">
    <property type="nucleotide sequence ID" value="NZ_NRSD01000002.1"/>
</dbReference>
<dbReference type="Pfam" id="PF00924">
    <property type="entry name" value="MS_channel_2nd"/>
    <property type="match status" value="1"/>
</dbReference>
<feature type="coiled-coil region" evidence="7">
    <location>
        <begin position="139"/>
        <end position="209"/>
    </location>
</feature>
<accession>A0A9X0WF69</accession>
<dbReference type="SUPFAM" id="SSF82689">
    <property type="entry name" value="Mechanosensitive channel protein MscS (YggB), C-terminal domain"/>
    <property type="match status" value="1"/>
</dbReference>
<sequence>MDVQDDASGPESDSPIAFDPGEVGLPGFIAARTSAEDYGVLFALIDARIAEIEDLVEERYTRRDDLRLAALSELRTSLQRESVLAARLRELDESLAQLQSAVATDGAAADGAGLTMDPPYPLRILDELRTERTLAVQTREDARRLRRQAERRVELAERAHAAAVRERRQVRDRLVQAQSDATAAELIEAVELELEIARLRVLVTLQERESAQVGVELAKREESLAVAQLERLDVRTLVVASDIIFTQEALEERLADIREREEAAHARIQAAIAAGDAAEVTLFEARRRLAAADAEEAEYDLLQEQVLAREAELTAARKGAEYLHQAVRLAGVAGMLYERRYDVLQAQETQQWPSWLRETEALRRELAEENAFAQAELDGLRSIQLTLAGRLALPDVNPAVRVAIRERIAALEHQEEHARFMLLVKDQVRTLAARLQEQLDPLVSERTLAQRWESAKLDLQSWWGMELFVIQDHGIQVRDLVIGLSVFTLVLVLVSLVRGFLRRTVLPRLVRGSEPERRTSHALVLALIRNTNSVVVVIVAFYAAMTVSGLVQGHLRIWLGMLLIVALYIQVGLWATAGLVDFVQRERSRKELMDPSAVTAYGLMLFFLRVGIWIVVVVSILAHFDYPIAGLIGALGIGGLAVAFAVQNILSDVFHSMVILLDKPFKVGDFVVTGETAGVIASIGVKTTRIRSLSGEMVVVSNTSLLNSTLRNFKHMRERRVVFHVRVTYQTTSEQLERIPQMIEQIIRAQRLTRFDRAHFSTYGEGFLDFEVVYYVIGADYTLYMDIQQAINLAIHRQFKEAGIRFAYPTRELILHQDPPPILAAGADGIRGAGG</sequence>
<dbReference type="Pfam" id="PF21082">
    <property type="entry name" value="MS_channel_3rd"/>
    <property type="match status" value="1"/>
</dbReference>